<reference evidence="3 4" key="1">
    <citation type="submission" date="2024-04" db="EMBL/GenBank/DDBJ databases">
        <title>The reference genome of an endangered Asteraceae, Deinandra increscens subsp. villosa, native to the Central Coast of California.</title>
        <authorList>
            <person name="Guilliams M."/>
            <person name="Hasenstab-Lehman K."/>
            <person name="Meyer R."/>
            <person name="Mcevoy S."/>
        </authorList>
    </citation>
    <scope>NUCLEOTIDE SEQUENCE [LARGE SCALE GENOMIC DNA]</scope>
    <source>
        <tissue evidence="3">Leaf</tissue>
    </source>
</reference>
<dbReference type="Pfam" id="PF01190">
    <property type="entry name" value="Pollen_Ole_e_1"/>
    <property type="match status" value="1"/>
</dbReference>
<evidence type="ECO:0000313" key="3">
    <source>
        <dbReference type="EMBL" id="KAK9065191.1"/>
    </source>
</evidence>
<dbReference type="PANTHER" id="PTHR33210:SF24">
    <property type="entry name" value="POLLEN OLE E 1 ALLERGEN AND EXTENSIN FAMILY PROTEIN"/>
    <property type="match status" value="1"/>
</dbReference>
<protein>
    <submittedName>
        <fullName evidence="3">Uncharacterized protein</fullName>
    </submittedName>
</protein>
<keyword evidence="2" id="KW-0732">Signal</keyword>
<comment type="caution">
    <text evidence="3">The sequence shown here is derived from an EMBL/GenBank/DDBJ whole genome shotgun (WGS) entry which is preliminary data.</text>
</comment>
<dbReference type="Proteomes" id="UP001408789">
    <property type="component" value="Unassembled WGS sequence"/>
</dbReference>
<accession>A0AAP0GXB3</accession>
<feature type="chain" id="PRO_5043031814" evidence="2">
    <location>
        <begin position="26"/>
        <end position="315"/>
    </location>
</feature>
<dbReference type="PANTHER" id="PTHR33210">
    <property type="entry name" value="PROTODERMAL FACTOR 1"/>
    <property type="match status" value="1"/>
</dbReference>
<organism evidence="3 4">
    <name type="scientific">Deinandra increscens subsp. villosa</name>
    <dbReference type="NCBI Taxonomy" id="3103831"/>
    <lineage>
        <taxon>Eukaryota</taxon>
        <taxon>Viridiplantae</taxon>
        <taxon>Streptophyta</taxon>
        <taxon>Embryophyta</taxon>
        <taxon>Tracheophyta</taxon>
        <taxon>Spermatophyta</taxon>
        <taxon>Magnoliopsida</taxon>
        <taxon>eudicotyledons</taxon>
        <taxon>Gunneridae</taxon>
        <taxon>Pentapetalae</taxon>
        <taxon>asterids</taxon>
        <taxon>campanulids</taxon>
        <taxon>Asterales</taxon>
        <taxon>Asteraceae</taxon>
        <taxon>Asteroideae</taxon>
        <taxon>Heliantheae alliance</taxon>
        <taxon>Madieae</taxon>
        <taxon>Madiinae</taxon>
        <taxon>Deinandra</taxon>
    </lineage>
</organism>
<feature type="compositionally biased region" description="Pro residues" evidence="1">
    <location>
        <begin position="150"/>
        <end position="179"/>
    </location>
</feature>
<feature type="signal peptide" evidence="2">
    <location>
        <begin position="1"/>
        <end position="25"/>
    </location>
</feature>
<name>A0AAP0GXB3_9ASTR</name>
<dbReference type="InterPro" id="IPR039923">
    <property type="entry name" value="Protodermal_1"/>
</dbReference>
<evidence type="ECO:0000256" key="2">
    <source>
        <dbReference type="SAM" id="SignalP"/>
    </source>
</evidence>
<feature type="region of interest" description="Disordered" evidence="1">
    <location>
        <begin position="136"/>
        <end position="179"/>
    </location>
</feature>
<feature type="compositionally biased region" description="Polar residues" evidence="1">
    <location>
        <begin position="136"/>
        <end position="148"/>
    </location>
</feature>
<sequence length="315" mass="33896">MGMVGLGLFTTIVIVGAVLIGGANGDAMVSGSVFCDRCKDGRLSLFDYPLTGVKVSIACPGQDGQLKVIGEETTNWIGSYVMRFNGAPDMSGCRAQASGDGKDCQAVVGPAQSLNLVFQMFGTEIYNVDHLMSQPAQPMSNCPQSSNSPLPRPVTPTISPPPVKRAPVTQPPKLPPPSPLPPMPSIPFLEASACPYGMWRMPEYECYWRVLNPDLKVAFVFGPLAGRKYGNDITLRGSMMGRGDPYKTLLRESTTALLNSYNSLQFPYHPLDVVQHLNSALMGGSTRQVLITALRFLRANSGSPGNVTCKFTTCK</sequence>
<proteinExistence type="predicted"/>
<evidence type="ECO:0000313" key="4">
    <source>
        <dbReference type="Proteomes" id="UP001408789"/>
    </source>
</evidence>
<gene>
    <name evidence="3" type="ORF">SSX86_016574</name>
</gene>
<dbReference type="AlphaFoldDB" id="A0AAP0GXB3"/>
<keyword evidence="4" id="KW-1185">Reference proteome</keyword>
<evidence type="ECO:0000256" key="1">
    <source>
        <dbReference type="SAM" id="MobiDB-lite"/>
    </source>
</evidence>
<dbReference type="EMBL" id="JBCNJP010000017">
    <property type="protein sequence ID" value="KAK9065191.1"/>
    <property type="molecule type" value="Genomic_DNA"/>
</dbReference>